<dbReference type="CDD" id="cd12912">
    <property type="entry name" value="PDC2_MCP_like"/>
    <property type="match status" value="1"/>
</dbReference>
<dbReference type="AlphaFoldDB" id="A0A916K277"/>
<dbReference type="EMBL" id="CAJVAS010000009">
    <property type="protein sequence ID" value="CAG7623181.1"/>
    <property type="molecule type" value="Genomic_DNA"/>
</dbReference>
<evidence type="ECO:0000256" key="4">
    <source>
        <dbReference type="ARBA" id="ARBA00022989"/>
    </source>
</evidence>
<evidence type="ECO:0000313" key="8">
    <source>
        <dbReference type="EMBL" id="CAG7623181.1"/>
    </source>
</evidence>
<dbReference type="CDD" id="cd12914">
    <property type="entry name" value="PDC1_DGC_like"/>
    <property type="match status" value="1"/>
</dbReference>
<comment type="caution">
    <text evidence="8">The sequence shown here is derived from an EMBL/GenBank/DDBJ whole genome shotgun (WGS) entry which is preliminary data.</text>
</comment>
<dbReference type="FunFam" id="3.30.70.270:FF:000001">
    <property type="entry name" value="Diguanylate cyclase domain protein"/>
    <property type="match status" value="1"/>
</dbReference>
<evidence type="ECO:0000256" key="6">
    <source>
        <dbReference type="SAM" id="Phobius"/>
    </source>
</evidence>
<dbReference type="NCBIfam" id="TIGR00254">
    <property type="entry name" value="GGDEF"/>
    <property type="match status" value="1"/>
</dbReference>
<dbReference type="Pfam" id="PF02743">
    <property type="entry name" value="dCache_1"/>
    <property type="match status" value="1"/>
</dbReference>
<proteinExistence type="predicted"/>
<dbReference type="Pfam" id="PF00990">
    <property type="entry name" value="GGDEF"/>
    <property type="match status" value="1"/>
</dbReference>
<dbReference type="Proteomes" id="UP000693672">
    <property type="component" value="Unassembled WGS sequence"/>
</dbReference>
<keyword evidence="4 6" id="KW-1133">Transmembrane helix</keyword>
<keyword evidence="2" id="KW-1003">Cell membrane</keyword>
<dbReference type="GO" id="GO:0005886">
    <property type="term" value="C:plasma membrane"/>
    <property type="evidence" value="ECO:0007669"/>
    <property type="project" value="UniProtKB-SubCell"/>
</dbReference>
<dbReference type="GO" id="GO:1902201">
    <property type="term" value="P:negative regulation of bacterial-type flagellum-dependent cell motility"/>
    <property type="evidence" value="ECO:0007669"/>
    <property type="project" value="TreeGrafter"/>
</dbReference>
<evidence type="ECO:0000256" key="1">
    <source>
        <dbReference type="ARBA" id="ARBA00004651"/>
    </source>
</evidence>
<keyword evidence="9" id="KW-1185">Reference proteome</keyword>
<evidence type="ECO:0000259" key="7">
    <source>
        <dbReference type="PROSITE" id="PS50887"/>
    </source>
</evidence>
<gene>
    <name evidence="8" type="ORF">PAESOLCIP111_02492</name>
</gene>
<protein>
    <recommendedName>
        <fullName evidence="7">GGDEF domain-containing protein</fullName>
    </recommendedName>
</protein>
<feature type="transmembrane region" description="Helical" evidence="6">
    <location>
        <begin position="29"/>
        <end position="53"/>
    </location>
</feature>
<dbReference type="CDD" id="cd01949">
    <property type="entry name" value="GGDEF"/>
    <property type="match status" value="1"/>
</dbReference>
<dbReference type="SMART" id="SM00267">
    <property type="entry name" value="GGDEF"/>
    <property type="match status" value="1"/>
</dbReference>
<evidence type="ECO:0000256" key="2">
    <source>
        <dbReference type="ARBA" id="ARBA00022475"/>
    </source>
</evidence>
<keyword evidence="5 6" id="KW-0472">Membrane</keyword>
<accession>A0A916K277</accession>
<dbReference type="PANTHER" id="PTHR45138">
    <property type="entry name" value="REGULATORY COMPONENTS OF SENSORY TRANSDUCTION SYSTEM"/>
    <property type="match status" value="1"/>
</dbReference>
<dbReference type="InterPro" id="IPR000160">
    <property type="entry name" value="GGDEF_dom"/>
</dbReference>
<dbReference type="InterPro" id="IPR033479">
    <property type="entry name" value="dCache_1"/>
</dbReference>
<dbReference type="GO" id="GO:0043709">
    <property type="term" value="P:cell adhesion involved in single-species biofilm formation"/>
    <property type="evidence" value="ECO:0007669"/>
    <property type="project" value="TreeGrafter"/>
</dbReference>
<dbReference type="InterPro" id="IPR050469">
    <property type="entry name" value="Diguanylate_Cyclase"/>
</dbReference>
<dbReference type="PROSITE" id="PS50887">
    <property type="entry name" value="GGDEF"/>
    <property type="match status" value="1"/>
</dbReference>
<name>A0A916K277_9BACL</name>
<keyword evidence="3 6" id="KW-0812">Transmembrane</keyword>
<organism evidence="8 9">
    <name type="scientific">Paenibacillus solanacearum</name>
    <dbReference type="NCBI Taxonomy" id="2048548"/>
    <lineage>
        <taxon>Bacteria</taxon>
        <taxon>Bacillati</taxon>
        <taxon>Bacillota</taxon>
        <taxon>Bacilli</taxon>
        <taxon>Bacillales</taxon>
        <taxon>Paenibacillaceae</taxon>
        <taxon>Paenibacillus</taxon>
    </lineage>
</organism>
<feature type="domain" description="GGDEF" evidence="7">
    <location>
        <begin position="409"/>
        <end position="539"/>
    </location>
</feature>
<evidence type="ECO:0000256" key="3">
    <source>
        <dbReference type="ARBA" id="ARBA00022692"/>
    </source>
</evidence>
<reference evidence="8" key="1">
    <citation type="submission" date="2021-06" db="EMBL/GenBank/DDBJ databases">
        <authorList>
            <person name="Criscuolo A."/>
        </authorList>
    </citation>
    <scope>NUCLEOTIDE SEQUENCE</scope>
    <source>
        <strain evidence="8">CIP111600</strain>
    </source>
</reference>
<dbReference type="PANTHER" id="PTHR45138:SF9">
    <property type="entry name" value="DIGUANYLATE CYCLASE DGCM-RELATED"/>
    <property type="match status" value="1"/>
</dbReference>
<dbReference type="GO" id="GO:0052621">
    <property type="term" value="F:diguanylate cyclase activity"/>
    <property type="evidence" value="ECO:0007669"/>
    <property type="project" value="TreeGrafter"/>
</dbReference>
<evidence type="ECO:0000256" key="5">
    <source>
        <dbReference type="ARBA" id="ARBA00023136"/>
    </source>
</evidence>
<evidence type="ECO:0000313" key="9">
    <source>
        <dbReference type="Proteomes" id="UP000693672"/>
    </source>
</evidence>
<comment type="subcellular location">
    <subcellularLocation>
        <location evidence="1">Cell membrane</location>
        <topology evidence="1">Multi-pass membrane protein</topology>
    </subcellularLocation>
</comment>
<sequence length="547" mass="60358">MMSNLYPKKITPTGEQAMILHKGKRRIRLVYLLTGLVFLSVLGTSLVQIFAAYRAEKLSLYETTLGMNHESAQKMAVTMNTLFLTMKNSLRVTAAQLEVEQPQILQKQLNLFTDSSGYFNSVVYVDKAGTLQAISPVSSGNTGLSLTSEAVKTALELRMPTISRPYMSTTNRLIVLMTNPIYNDRGEYIGFLGGTIYLREPNVLSSIFGTNVYSDSGNYVFVVDGTGNIIYHPDQSRLGDNVKGNAVVEKLMQGRHGEELVVNSKGVSFLAGYANSSENGWGIVVQTPLSEIESISLKLIGNMLLYSLPLFVVFWLITLWLAKTLAAPFSSLTDMARDLLNGKRYDRFPKESHWNYEAHHLNKTILLAIEAFQRQEAHLHSEAQTDSLTGLANRRTMDARMGQWVQDGVPFSVIAMDIDDFKKINDSYGHPVGDEVLKLLAKIIVSLARKEDCCCRTGGEEFIVLLPDVPIDAAFRIAEKIRQKLRIEDNPTGLPVTISLGVAAYPDGAASAKDAIRNADSALYAAKRSGKNRTVKYTAGSAFGENS</sequence>